<sequence>MAKFFHHVVEFSRMRTGRPQRMGTVKGKVAGRTRTRRGSVRGRVLETPITRSTKDKIDACLENHGPVPTDGFAVAHERDVTARLPTRKPLHDVCTKNTSCILTTTIYNSDTNFVEISNDNDFRANRHPRGYKRRLDVLLVWYPILENCALYSSSRSPFARFGVFPVGGRSTAVKLRNGDVWVLASTPLNDVTKSKLNEIGPVKWIVGADAVHHLFLGEFKKEYPSAKLLAVEEAIQKKKGEGLVFDGAWGADPVGTKYGFEDDIQHCESLVFLILVGSYFSGHQNKDVAFFHPASKSLIEADLLFNLPPTEQYSKARWSGNLPFLSNHLNPFGMIHKRFVWATGVDKDAMRRDARTVAGWDFNRIIPCHGDVIEERGKEAWNEAFKFFLD</sequence>
<proteinExistence type="predicted"/>
<gene>
    <name evidence="1" type="ORF">NM688_g1125</name>
</gene>
<dbReference type="Proteomes" id="UP001148662">
    <property type="component" value="Unassembled WGS sequence"/>
</dbReference>
<reference evidence="1" key="1">
    <citation type="submission" date="2022-07" db="EMBL/GenBank/DDBJ databases">
        <title>Genome Sequence of Phlebia brevispora.</title>
        <authorList>
            <person name="Buettner E."/>
        </authorList>
    </citation>
    <scope>NUCLEOTIDE SEQUENCE</scope>
    <source>
        <strain evidence="1">MPL23</strain>
    </source>
</reference>
<comment type="caution">
    <text evidence="1">The sequence shown here is derived from an EMBL/GenBank/DDBJ whole genome shotgun (WGS) entry which is preliminary data.</text>
</comment>
<evidence type="ECO:0000313" key="2">
    <source>
        <dbReference type="Proteomes" id="UP001148662"/>
    </source>
</evidence>
<protein>
    <submittedName>
        <fullName evidence="1">Uncharacterized protein</fullName>
    </submittedName>
</protein>
<evidence type="ECO:0000313" key="1">
    <source>
        <dbReference type="EMBL" id="KAJ3558088.1"/>
    </source>
</evidence>
<accession>A0ACC1TCP7</accession>
<name>A0ACC1TCP7_9APHY</name>
<keyword evidence="2" id="KW-1185">Reference proteome</keyword>
<dbReference type="EMBL" id="JANHOG010000111">
    <property type="protein sequence ID" value="KAJ3558088.1"/>
    <property type="molecule type" value="Genomic_DNA"/>
</dbReference>
<organism evidence="1 2">
    <name type="scientific">Phlebia brevispora</name>
    <dbReference type="NCBI Taxonomy" id="194682"/>
    <lineage>
        <taxon>Eukaryota</taxon>
        <taxon>Fungi</taxon>
        <taxon>Dikarya</taxon>
        <taxon>Basidiomycota</taxon>
        <taxon>Agaricomycotina</taxon>
        <taxon>Agaricomycetes</taxon>
        <taxon>Polyporales</taxon>
        <taxon>Meruliaceae</taxon>
        <taxon>Phlebia</taxon>
    </lineage>
</organism>